<evidence type="ECO:0000313" key="3">
    <source>
        <dbReference type="EMBL" id="URA11142.1"/>
    </source>
</evidence>
<accession>A0AAX3BFH4</accession>
<dbReference type="PROSITE" id="PS01047">
    <property type="entry name" value="HMA_1"/>
    <property type="match status" value="1"/>
</dbReference>
<dbReference type="RefSeq" id="WP_271436277.1">
    <property type="nucleotide sequence ID" value="NZ_CP073355.1"/>
</dbReference>
<gene>
    <name evidence="3" type="ORF">KDW03_04925</name>
</gene>
<dbReference type="Proteomes" id="UP001056539">
    <property type="component" value="Chromosome"/>
</dbReference>
<reference evidence="3" key="2">
    <citation type="submission" date="2022-06" db="EMBL/GenBank/DDBJ databases">
        <title>Thermospira aquatica gen. nov., sp. nov.</title>
        <authorList>
            <person name="Ben Ali Gam Z."/>
            <person name="Labat M."/>
        </authorList>
    </citation>
    <scope>NUCLEOTIDE SEQUENCE</scope>
    <source>
        <strain evidence="3">F1F22</strain>
    </source>
</reference>
<dbReference type="KEGG" id="taqu:KDW03_04925"/>
<dbReference type="Gene3D" id="3.30.70.100">
    <property type="match status" value="1"/>
</dbReference>
<evidence type="ECO:0000259" key="2">
    <source>
        <dbReference type="PROSITE" id="PS50846"/>
    </source>
</evidence>
<dbReference type="Pfam" id="PF00403">
    <property type="entry name" value="HMA"/>
    <property type="match status" value="1"/>
</dbReference>
<dbReference type="CDD" id="cd00371">
    <property type="entry name" value="HMA"/>
    <property type="match status" value="1"/>
</dbReference>
<dbReference type="SUPFAM" id="SSF55008">
    <property type="entry name" value="HMA, heavy metal-associated domain"/>
    <property type="match status" value="1"/>
</dbReference>
<proteinExistence type="predicted"/>
<keyword evidence="1" id="KW-0479">Metal-binding</keyword>
<dbReference type="InterPro" id="IPR017969">
    <property type="entry name" value="Heavy-metal-associated_CS"/>
</dbReference>
<name>A0AAX3BFH4_9SPIR</name>
<reference evidence="3" key="1">
    <citation type="submission" date="2021-04" db="EMBL/GenBank/DDBJ databases">
        <authorList>
            <person name="Postec A."/>
        </authorList>
    </citation>
    <scope>NUCLEOTIDE SEQUENCE</scope>
    <source>
        <strain evidence="3">F1F22</strain>
    </source>
</reference>
<dbReference type="EMBL" id="CP073355">
    <property type="protein sequence ID" value="URA11142.1"/>
    <property type="molecule type" value="Genomic_DNA"/>
</dbReference>
<dbReference type="PROSITE" id="PS50846">
    <property type="entry name" value="HMA_2"/>
    <property type="match status" value="1"/>
</dbReference>
<evidence type="ECO:0000256" key="1">
    <source>
        <dbReference type="ARBA" id="ARBA00022723"/>
    </source>
</evidence>
<protein>
    <submittedName>
        <fullName evidence="3">Heavy-metal-associated domain-containing protein</fullName>
    </submittedName>
</protein>
<feature type="domain" description="HMA" evidence="2">
    <location>
        <begin position="2"/>
        <end position="68"/>
    </location>
</feature>
<evidence type="ECO:0000313" key="4">
    <source>
        <dbReference type="Proteomes" id="UP001056539"/>
    </source>
</evidence>
<organism evidence="3 4">
    <name type="scientific">Thermospira aquatica</name>
    <dbReference type="NCBI Taxonomy" id="2828656"/>
    <lineage>
        <taxon>Bacteria</taxon>
        <taxon>Pseudomonadati</taxon>
        <taxon>Spirochaetota</taxon>
        <taxon>Spirochaetia</taxon>
        <taxon>Brevinematales</taxon>
        <taxon>Thermospiraceae</taxon>
        <taxon>Thermospira</taxon>
    </lineage>
</organism>
<keyword evidence="4" id="KW-1185">Reference proteome</keyword>
<dbReference type="AlphaFoldDB" id="A0AAX3BFH4"/>
<dbReference type="InterPro" id="IPR006121">
    <property type="entry name" value="HMA_dom"/>
</dbReference>
<dbReference type="InterPro" id="IPR036163">
    <property type="entry name" value="HMA_dom_sf"/>
</dbReference>
<sequence>MKSYVLRVSGMSCQGCVNTVKRTLLSLEGVKEVSVDLGSGRVDVLSEESVSAERLVETVNTKTPYKATLEG</sequence>
<dbReference type="GO" id="GO:0046872">
    <property type="term" value="F:metal ion binding"/>
    <property type="evidence" value="ECO:0007669"/>
    <property type="project" value="UniProtKB-KW"/>
</dbReference>